<name>A0AAV9XH58_9PEZI</name>
<dbReference type="PANTHER" id="PTHR42100">
    <property type="entry name" value="OXIDOREDUCTASE 178 KDA SUBUNIT, PUTATIVE (AFU_ORTHOLOGUE AFUA_8G04320)-RELATED"/>
    <property type="match status" value="1"/>
</dbReference>
<protein>
    <submittedName>
        <fullName evidence="2">Uncharacterized protein</fullName>
    </submittedName>
</protein>
<dbReference type="AlphaFoldDB" id="A0AAV9XH58"/>
<dbReference type="EMBL" id="JAVHJO010000004">
    <property type="protein sequence ID" value="KAK6541001.1"/>
    <property type="molecule type" value="Genomic_DNA"/>
</dbReference>
<dbReference type="PANTHER" id="PTHR42100:SF1">
    <property type="entry name" value="OXIDOREDUCTASE 178 KDA SUBUNIT, PUTATIVE (AFU_ORTHOLOGUE AFUA_8G04320)-RELATED"/>
    <property type="match status" value="1"/>
</dbReference>
<keyword evidence="1" id="KW-1133">Transmembrane helix</keyword>
<dbReference type="GO" id="GO:0005739">
    <property type="term" value="C:mitochondrion"/>
    <property type="evidence" value="ECO:0007669"/>
    <property type="project" value="InterPro"/>
</dbReference>
<evidence type="ECO:0000256" key="1">
    <source>
        <dbReference type="SAM" id="Phobius"/>
    </source>
</evidence>
<keyword evidence="3" id="KW-1185">Reference proteome</keyword>
<comment type="caution">
    <text evidence="2">The sequence shown here is derived from an EMBL/GenBank/DDBJ whole genome shotgun (WGS) entry which is preliminary data.</text>
</comment>
<keyword evidence="1" id="KW-0812">Transmembrane</keyword>
<reference evidence="2 3" key="1">
    <citation type="submission" date="2019-10" db="EMBL/GenBank/DDBJ databases">
        <authorList>
            <person name="Palmer J.M."/>
        </authorList>
    </citation>
    <scope>NUCLEOTIDE SEQUENCE [LARGE SCALE GENOMIC DNA]</scope>
    <source>
        <strain evidence="2 3">TWF694</strain>
    </source>
</reference>
<feature type="transmembrane region" description="Helical" evidence="1">
    <location>
        <begin position="56"/>
        <end position="77"/>
    </location>
</feature>
<proteinExistence type="predicted"/>
<evidence type="ECO:0000313" key="3">
    <source>
        <dbReference type="Proteomes" id="UP001365542"/>
    </source>
</evidence>
<organism evidence="2 3">
    <name type="scientific">Orbilia ellipsospora</name>
    <dbReference type="NCBI Taxonomy" id="2528407"/>
    <lineage>
        <taxon>Eukaryota</taxon>
        <taxon>Fungi</taxon>
        <taxon>Dikarya</taxon>
        <taxon>Ascomycota</taxon>
        <taxon>Pezizomycotina</taxon>
        <taxon>Orbiliomycetes</taxon>
        <taxon>Orbiliales</taxon>
        <taxon>Orbiliaceae</taxon>
        <taxon>Orbilia</taxon>
    </lineage>
</organism>
<evidence type="ECO:0000313" key="2">
    <source>
        <dbReference type="EMBL" id="KAK6541001.1"/>
    </source>
</evidence>
<gene>
    <name evidence="2" type="ORF">TWF694_008382</name>
</gene>
<sequence>MLSRPLLRSLPRRTTTPSTLLRRRYSSAHFDSPAAGARSADGTSTTTPAYTTEEKIPTWFLVSTGAIFATYMLYAYIMPTENSPFTRFLSVDNPTRKAQEEISNRHTAFIEQAAKDKHLLLGSEGSPTIEMRFPERINIHSPYNLPAGHTRGVLMDKLEEHYKKENPPK</sequence>
<dbReference type="InterPro" id="IPR034444">
    <property type="entry name" value="Nuo17.8"/>
</dbReference>
<accession>A0AAV9XH58</accession>
<dbReference type="Proteomes" id="UP001365542">
    <property type="component" value="Unassembled WGS sequence"/>
</dbReference>
<keyword evidence="1" id="KW-0472">Membrane</keyword>